<dbReference type="EMBL" id="CP019070">
    <property type="protein sequence ID" value="APW65237.1"/>
    <property type="molecule type" value="Genomic_DNA"/>
</dbReference>
<name>A0A1P8KL09_9BACT</name>
<organism evidence="1 2">
    <name type="scientific">Poseidonibacter parvus</name>
    <dbReference type="NCBI Taxonomy" id="1850254"/>
    <lineage>
        <taxon>Bacteria</taxon>
        <taxon>Pseudomonadati</taxon>
        <taxon>Campylobacterota</taxon>
        <taxon>Epsilonproteobacteria</taxon>
        <taxon>Campylobacterales</taxon>
        <taxon>Arcobacteraceae</taxon>
        <taxon>Poseidonibacter</taxon>
    </lineage>
</organism>
<dbReference type="OrthoDB" id="5365823at2"/>
<accession>A0A1P8KL09</accession>
<proteinExistence type="predicted"/>
<keyword evidence="2" id="KW-1185">Reference proteome</keyword>
<dbReference type="RefSeq" id="WP_076085190.1">
    <property type="nucleotide sequence ID" value="NZ_CP019070.1"/>
</dbReference>
<dbReference type="Proteomes" id="UP000186074">
    <property type="component" value="Chromosome"/>
</dbReference>
<evidence type="ECO:0000313" key="1">
    <source>
        <dbReference type="EMBL" id="APW65237.1"/>
    </source>
</evidence>
<evidence type="ECO:0008006" key="3">
    <source>
        <dbReference type="Google" id="ProtNLM"/>
    </source>
</evidence>
<evidence type="ECO:0000313" key="2">
    <source>
        <dbReference type="Proteomes" id="UP000186074"/>
    </source>
</evidence>
<dbReference type="KEGG" id="alp:LPB137_04945"/>
<gene>
    <name evidence="1" type="ORF">LPB137_04945</name>
</gene>
<protein>
    <recommendedName>
        <fullName evidence="3">DNA-binding protein</fullName>
    </recommendedName>
</protein>
<reference evidence="1 2" key="1">
    <citation type="submission" date="2017-01" db="EMBL/GenBank/DDBJ databases">
        <title>Genome sequencing of Arcobacter sp. LPB0137.</title>
        <authorList>
            <person name="Lee G.-W."/>
            <person name="Yi H."/>
        </authorList>
    </citation>
    <scope>NUCLEOTIDE SEQUENCE [LARGE SCALE GENOMIC DNA]</scope>
    <source>
        <strain evidence="1 2">LPB0137</strain>
    </source>
</reference>
<sequence length="83" mass="9404">MNDKDKIKFQVDLLFTKYGKLTLEPKEVSEVLGLTEKALENARNNGTGLPFTRLNGKQRSKPLYSIVTIAEQIINKQVKVLDI</sequence>
<dbReference type="AlphaFoldDB" id="A0A1P8KL09"/>